<dbReference type="EMBL" id="JBFMIA010000007">
    <property type="protein sequence ID" value="MEW9502086.1"/>
    <property type="molecule type" value="Genomic_DNA"/>
</dbReference>
<evidence type="ECO:0000259" key="2">
    <source>
        <dbReference type="Pfam" id="PF01323"/>
    </source>
</evidence>
<dbReference type="CDD" id="cd03024">
    <property type="entry name" value="DsbA_FrnE"/>
    <property type="match status" value="1"/>
</dbReference>
<dbReference type="PANTHER" id="PTHR13887:SF41">
    <property type="entry name" value="THIOREDOXIN SUPERFAMILY PROTEIN"/>
    <property type="match status" value="1"/>
</dbReference>
<protein>
    <submittedName>
        <fullName evidence="3">DsbA family oxidoreductase</fullName>
    </submittedName>
</protein>
<dbReference type="Pfam" id="PF01323">
    <property type="entry name" value="DSBA"/>
    <property type="match status" value="1"/>
</dbReference>
<keyword evidence="4" id="KW-1185">Reference proteome</keyword>
<accession>A0ABV3Q4N2</accession>
<evidence type="ECO:0000256" key="1">
    <source>
        <dbReference type="SAM" id="MobiDB-lite"/>
    </source>
</evidence>
<gene>
    <name evidence="3" type="ORF">AB1471_09775</name>
</gene>
<dbReference type="SUPFAM" id="SSF52833">
    <property type="entry name" value="Thioredoxin-like"/>
    <property type="match status" value="1"/>
</dbReference>
<dbReference type="InterPro" id="IPR036249">
    <property type="entry name" value="Thioredoxin-like_sf"/>
</dbReference>
<comment type="caution">
    <text evidence="3">The sequence shown here is derived from an EMBL/GenBank/DDBJ whole genome shotgun (WGS) entry which is preliminary data.</text>
</comment>
<sequence length="239" mass="27059">MKVEIWSDHVCPFCYIGKRKFEKALSEFAERDQVEVAYRSFEIDPHAPLDVKEDIYDALAKKYGMTRERTIDMANGVEQQAKEVGLDYDFDRVKRINTRDAHRLTHFATTQGKMAELTERLLKAYFIEFQHIGDHETLAKIAAEVGLDHDEVLAVLSSNDYNESVQNDINEASKLGVNGVPFFVIDQKYAVSGAQSSDTFKEVLEKVWAEKSASPLIQVGANREKDENDPECSDGSCKV</sequence>
<dbReference type="PANTHER" id="PTHR13887">
    <property type="entry name" value="GLUTATHIONE S-TRANSFERASE KAPPA"/>
    <property type="match status" value="1"/>
</dbReference>
<dbReference type="RefSeq" id="WP_367779575.1">
    <property type="nucleotide sequence ID" value="NZ_JBFMIA010000007.1"/>
</dbReference>
<feature type="domain" description="DSBA-like thioredoxin" evidence="2">
    <location>
        <begin position="3"/>
        <end position="204"/>
    </location>
</feature>
<dbReference type="InterPro" id="IPR001853">
    <property type="entry name" value="DSBA-like_thioredoxin_dom"/>
</dbReference>
<organism evidence="3 4">
    <name type="scientific">Jeotgalibacillus marinus</name>
    <dbReference type="NCBI Taxonomy" id="86667"/>
    <lineage>
        <taxon>Bacteria</taxon>
        <taxon>Bacillati</taxon>
        <taxon>Bacillota</taxon>
        <taxon>Bacilli</taxon>
        <taxon>Bacillales</taxon>
        <taxon>Caryophanaceae</taxon>
        <taxon>Jeotgalibacillus</taxon>
    </lineage>
</organism>
<reference evidence="3 4" key="1">
    <citation type="journal article" date="1979" name="Int. J. Syst. Evol. Microbiol.">
        <title>Bacillus globisporus subsp. marinus subsp. nov.</title>
        <authorList>
            <person name="Liu H."/>
        </authorList>
    </citation>
    <scope>NUCLEOTIDE SEQUENCE [LARGE SCALE GENOMIC DNA]</scope>
    <source>
        <strain evidence="3 4">DSM 1297</strain>
    </source>
</reference>
<dbReference type="Proteomes" id="UP001556040">
    <property type="component" value="Unassembled WGS sequence"/>
</dbReference>
<evidence type="ECO:0000313" key="3">
    <source>
        <dbReference type="EMBL" id="MEW9502086.1"/>
    </source>
</evidence>
<name>A0ABV3Q4N2_9BACL</name>
<evidence type="ECO:0000313" key="4">
    <source>
        <dbReference type="Proteomes" id="UP001556040"/>
    </source>
</evidence>
<proteinExistence type="predicted"/>
<feature type="region of interest" description="Disordered" evidence="1">
    <location>
        <begin position="219"/>
        <end position="239"/>
    </location>
</feature>
<dbReference type="Gene3D" id="3.40.30.10">
    <property type="entry name" value="Glutaredoxin"/>
    <property type="match status" value="1"/>
</dbReference>